<sequence length="295" mass="32077">MRIALLGASGQVGFELRRALAPLGEVVVLNRTECDLSDRGALCRVLVQLAPDAIVNAAAYTGVDDAETHREVAFRINGEAPGVIGEAARETGAFVVHYSTDYVFSGDRDRAYREEDPTGPLNVYGESKRLGEVRLTESGAAFYLFRTAWVISARGSNFLQTILRLAAARDRLQVVSDQLGAPTSAALIADVTAHALHQRLSGRGSAEADGIYHLSASGSASWFEVARYIVETACGLGFDLRLAAEAIEPIRAAEYGQAALRPSNSRLDTTRLTRQFDLTMPDWRDGIHWALEQLR</sequence>
<gene>
    <name evidence="8" type="primary">rfbD</name>
    <name evidence="8" type="ORF">FPL11_06430</name>
</gene>
<dbReference type="GO" id="GO:0009243">
    <property type="term" value="P:O antigen biosynthetic process"/>
    <property type="evidence" value="ECO:0007669"/>
    <property type="project" value="UniProtKB-UniPathway"/>
</dbReference>
<keyword evidence="9" id="KW-1185">Reference proteome</keyword>
<reference evidence="8 9" key="1">
    <citation type="submission" date="2019-07" db="EMBL/GenBank/DDBJ databases">
        <title>Reclasification of Spiribacter aquaticus.</title>
        <authorList>
            <person name="Leon M.J."/>
            <person name="Sanchez-Porro C."/>
            <person name="Ventosa A."/>
        </authorList>
    </citation>
    <scope>NUCLEOTIDE SEQUENCE [LARGE SCALE GENOMIC DNA]</scope>
    <source>
        <strain evidence="8 9">SP30</strain>
    </source>
</reference>
<dbReference type="Pfam" id="PF04321">
    <property type="entry name" value="RmlD_sub_bind"/>
    <property type="match status" value="1"/>
</dbReference>
<dbReference type="CDD" id="cd05254">
    <property type="entry name" value="dTDP_HR_like_SDR_e"/>
    <property type="match status" value="1"/>
</dbReference>
<name>A0A557RGN0_9GAMM</name>
<comment type="caution">
    <text evidence="8">The sequence shown here is derived from an EMBL/GenBank/DDBJ whole genome shotgun (WGS) entry which is preliminary data.</text>
</comment>
<dbReference type="NCBIfam" id="TIGR01214">
    <property type="entry name" value="rmlD"/>
    <property type="match status" value="1"/>
</dbReference>
<organism evidence="8 9">
    <name type="scientific">Spiribacter aquaticus</name>
    <dbReference type="NCBI Taxonomy" id="1935996"/>
    <lineage>
        <taxon>Bacteria</taxon>
        <taxon>Pseudomonadati</taxon>
        <taxon>Pseudomonadota</taxon>
        <taxon>Gammaproteobacteria</taxon>
        <taxon>Chromatiales</taxon>
        <taxon>Ectothiorhodospiraceae</taxon>
        <taxon>Spiribacter</taxon>
    </lineage>
</organism>
<dbReference type="RefSeq" id="WP_144347929.1">
    <property type="nucleotide sequence ID" value="NZ_VMKP01000003.1"/>
</dbReference>
<dbReference type="EC" id="1.1.1.133" evidence="3 6"/>
<comment type="function">
    <text evidence="6">Catalyzes the reduction of dTDP-6-deoxy-L-lyxo-4-hexulose to yield dTDP-L-rhamnose.</text>
</comment>
<dbReference type="PANTHER" id="PTHR10491">
    <property type="entry name" value="DTDP-4-DEHYDRORHAMNOSE REDUCTASE"/>
    <property type="match status" value="1"/>
</dbReference>
<feature type="domain" description="RmlD-like substrate binding" evidence="7">
    <location>
        <begin position="1"/>
        <end position="294"/>
    </location>
</feature>
<dbReference type="UniPathway" id="UPA00124"/>
<dbReference type="GO" id="GO:0019305">
    <property type="term" value="P:dTDP-rhamnose biosynthetic process"/>
    <property type="evidence" value="ECO:0007669"/>
    <property type="project" value="UniProtKB-UniPathway"/>
</dbReference>
<evidence type="ECO:0000259" key="7">
    <source>
        <dbReference type="Pfam" id="PF04321"/>
    </source>
</evidence>
<dbReference type="GO" id="GO:0005829">
    <property type="term" value="C:cytosol"/>
    <property type="evidence" value="ECO:0007669"/>
    <property type="project" value="TreeGrafter"/>
</dbReference>
<dbReference type="GO" id="GO:0008831">
    <property type="term" value="F:dTDP-4-dehydrorhamnose reductase activity"/>
    <property type="evidence" value="ECO:0007669"/>
    <property type="project" value="UniProtKB-EC"/>
</dbReference>
<dbReference type="Gene3D" id="3.90.25.10">
    <property type="entry name" value="UDP-galactose 4-epimerase, domain 1"/>
    <property type="match status" value="1"/>
</dbReference>
<dbReference type="Proteomes" id="UP000316688">
    <property type="component" value="Unassembled WGS sequence"/>
</dbReference>
<evidence type="ECO:0000256" key="6">
    <source>
        <dbReference type="RuleBase" id="RU364082"/>
    </source>
</evidence>
<comment type="catalytic activity">
    <reaction evidence="5 6">
        <text>dTDP-beta-L-rhamnose + NADP(+) = dTDP-4-dehydro-beta-L-rhamnose + NADPH + H(+)</text>
        <dbReference type="Rhea" id="RHEA:21796"/>
        <dbReference type="ChEBI" id="CHEBI:15378"/>
        <dbReference type="ChEBI" id="CHEBI:57510"/>
        <dbReference type="ChEBI" id="CHEBI:57783"/>
        <dbReference type="ChEBI" id="CHEBI:58349"/>
        <dbReference type="ChEBI" id="CHEBI:62830"/>
        <dbReference type="EC" id="1.1.1.133"/>
    </reaction>
</comment>
<dbReference type="EMBL" id="VMKP01000003">
    <property type="protein sequence ID" value="TVO64302.1"/>
    <property type="molecule type" value="Genomic_DNA"/>
</dbReference>
<comment type="pathway">
    <text evidence="1 6">Carbohydrate biosynthesis; dTDP-L-rhamnose biosynthesis.</text>
</comment>
<evidence type="ECO:0000256" key="4">
    <source>
        <dbReference type="ARBA" id="ARBA00017099"/>
    </source>
</evidence>
<dbReference type="SUPFAM" id="SSF51735">
    <property type="entry name" value="NAD(P)-binding Rossmann-fold domains"/>
    <property type="match status" value="1"/>
</dbReference>
<dbReference type="AlphaFoldDB" id="A0A557RGN0"/>
<evidence type="ECO:0000313" key="9">
    <source>
        <dbReference type="Proteomes" id="UP000316688"/>
    </source>
</evidence>
<accession>A0A557RGN0</accession>
<dbReference type="InterPro" id="IPR036291">
    <property type="entry name" value="NAD(P)-bd_dom_sf"/>
</dbReference>
<evidence type="ECO:0000313" key="8">
    <source>
        <dbReference type="EMBL" id="TVO64302.1"/>
    </source>
</evidence>
<evidence type="ECO:0000256" key="1">
    <source>
        <dbReference type="ARBA" id="ARBA00004781"/>
    </source>
</evidence>
<evidence type="ECO:0000256" key="5">
    <source>
        <dbReference type="ARBA" id="ARBA00048200"/>
    </source>
</evidence>
<dbReference type="Gene3D" id="3.40.50.720">
    <property type="entry name" value="NAD(P)-binding Rossmann-like Domain"/>
    <property type="match status" value="1"/>
</dbReference>
<dbReference type="PANTHER" id="PTHR10491:SF4">
    <property type="entry name" value="METHIONINE ADENOSYLTRANSFERASE 2 SUBUNIT BETA"/>
    <property type="match status" value="1"/>
</dbReference>
<dbReference type="UniPathway" id="UPA00281"/>
<evidence type="ECO:0000256" key="2">
    <source>
        <dbReference type="ARBA" id="ARBA00010944"/>
    </source>
</evidence>
<protein>
    <recommendedName>
        <fullName evidence="4 6">dTDP-4-dehydrorhamnose reductase</fullName>
        <ecNumber evidence="3 6">1.1.1.133</ecNumber>
    </recommendedName>
</protein>
<evidence type="ECO:0000256" key="3">
    <source>
        <dbReference type="ARBA" id="ARBA00012929"/>
    </source>
</evidence>
<dbReference type="InterPro" id="IPR005913">
    <property type="entry name" value="dTDP_dehydrorham_reduct"/>
</dbReference>
<comment type="cofactor">
    <cofactor evidence="6">
        <name>Mg(2+)</name>
        <dbReference type="ChEBI" id="CHEBI:18420"/>
    </cofactor>
    <text evidence="6">Binds 1 Mg(2+) ion per monomer.</text>
</comment>
<comment type="similarity">
    <text evidence="2 6">Belongs to the dTDP-4-dehydrorhamnose reductase family.</text>
</comment>
<keyword evidence="6 8" id="KW-0560">Oxidoreductase</keyword>
<dbReference type="InterPro" id="IPR029903">
    <property type="entry name" value="RmlD-like-bd"/>
</dbReference>
<proteinExistence type="inferred from homology"/>
<keyword evidence="6" id="KW-0521">NADP</keyword>